<dbReference type="Proteomes" id="UP000182409">
    <property type="component" value="Unassembled WGS sequence"/>
</dbReference>
<dbReference type="RefSeq" id="WP_139285151.1">
    <property type="nucleotide sequence ID" value="NZ_FNSD01000001.1"/>
</dbReference>
<keyword evidence="1" id="KW-0732">Signal</keyword>
<accession>A0A1H4M1K5</accession>
<evidence type="ECO:0000313" key="2">
    <source>
        <dbReference type="EMBL" id="SEB76614.1"/>
    </source>
</evidence>
<protein>
    <submittedName>
        <fullName evidence="2">Uncharacterized protein</fullName>
    </submittedName>
</protein>
<reference evidence="2 3" key="1">
    <citation type="submission" date="2016-10" db="EMBL/GenBank/DDBJ databases">
        <authorList>
            <person name="de Groot N.N."/>
        </authorList>
    </citation>
    <scope>NUCLEOTIDE SEQUENCE [LARGE SCALE GENOMIC DNA]</scope>
    <source>
        <strain evidence="2 3">AB35.6</strain>
    </source>
</reference>
<dbReference type="PROSITE" id="PS51257">
    <property type="entry name" value="PROKAR_LIPOPROTEIN"/>
    <property type="match status" value="1"/>
</dbReference>
<proteinExistence type="predicted"/>
<name>A0A1H4M1K5_9BACT</name>
<gene>
    <name evidence="2" type="ORF">SAMN05443244_1781</name>
</gene>
<evidence type="ECO:0000313" key="3">
    <source>
        <dbReference type="Proteomes" id="UP000182409"/>
    </source>
</evidence>
<evidence type="ECO:0000256" key="1">
    <source>
        <dbReference type="SAM" id="SignalP"/>
    </source>
</evidence>
<feature type="chain" id="PRO_5010209162" evidence="1">
    <location>
        <begin position="23"/>
        <end position="111"/>
    </location>
</feature>
<feature type="signal peptide" evidence="1">
    <location>
        <begin position="1"/>
        <end position="22"/>
    </location>
</feature>
<organism evidence="2 3">
    <name type="scientific">Terriglobus roseus</name>
    <dbReference type="NCBI Taxonomy" id="392734"/>
    <lineage>
        <taxon>Bacteria</taxon>
        <taxon>Pseudomonadati</taxon>
        <taxon>Acidobacteriota</taxon>
        <taxon>Terriglobia</taxon>
        <taxon>Terriglobales</taxon>
        <taxon>Acidobacteriaceae</taxon>
        <taxon>Terriglobus</taxon>
    </lineage>
</organism>
<dbReference type="AlphaFoldDB" id="A0A1H4M1K5"/>
<dbReference type="EMBL" id="FNSD01000001">
    <property type="protein sequence ID" value="SEB76614.1"/>
    <property type="molecule type" value="Genomic_DNA"/>
</dbReference>
<sequence length="111" mass="11197">MRLASFVTFSILSCACGSSALAQGPAIPAAGCPAFSLRPNLDGGRMLPSSSKTQKRSVTVILGGFGGGAVVEADVTLLGVESPAGVYPMVPAAKPVRHPSTWSGQTVPMVP</sequence>